<evidence type="ECO:0000256" key="1">
    <source>
        <dbReference type="SAM" id="Phobius"/>
    </source>
</evidence>
<dbReference type="Proteomes" id="UP001374535">
    <property type="component" value="Chromosome 1"/>
</dbReference>
<organism evidence="2 3">
    <name type="scientific">Vigna mungo</name>
    <name type="common">Black gram</name>
    <name type="synonym">Phaseolus mungo</name>
    <dbReference type="NCBI Taxonomy" id="3915"/>
    <lineage>
        <taxon>Eukaryota</taxon>
        <taxon>Viridiplantae</taxon>
        <taxon>Streptophyta</taxon>
        <taxon>Embryophyta</taxon>
        <taxon>Tracheophyta</taxon>
        <taxon>Spermatophyta</taxon>
        <taxon>Magnoliopsida</taxon>
        <taxon>eudicotyledons</taxon>
        <taxon>Gunneridae</taxon>
        <taxon>Pentapetalae</taxon>
        <taxon>rosids</taxon>
        <taxon>fabids</taxon>
        <taxon>Fabales</taxon>
        <taxon>Fabaceae</taxon>
        <taxon>Papilionoideae</taxon>
        <taxon>50 kb inversion clade</taxon>
        <taxon>NPAAA clade</taxon>
        <taxon>indigoferoid/millettioid clade</taxon>
        <taxon>Phaseoleae</taxon>
        <taxon>Vigna</taxon>
    </lineage>
</organism>
<reference evidence="2 3" key="1">
    <citation type="journal article" date="2023" name="Life. Sci Alliance">
        <title>Evolutionary insights into 3D genome organization and epigenetic landscape of Vigna mungo.</title>
        <authorList>
            <person name="Junaid A."/>
            <person name="Singh B."/>
            <person name="Bhatia S."/>
        </authorList>
    </citation>
    <scope>NUCLEOTIDE SEQUENCE [LARGE SCALE GENOMIC DNA]</scope>
    <source>
        <strain evidence="2">Urdbean</strain>
    </source>
</reference>
<sequence>MSTVYLRHLDAREGDINKGSNTVLHEGSRHESMRSDMKEMNKLLDIKSLVEIRQLGSPNVRVLRKKVVLIFYTGDDNPRFLKKLDSSDCVTVTLGIAAVAAGLSLCVLFPGSVVMPRCRYLDSPSSFQVSCSELLLSNTALRFSRRRKKKMVIIILEAFMRVRLRRKTLKVPMAQLLP</sequence>
<keyword evidence="1" id="KW-0472">Membrane</keyword>
<keyword evidence="1" id="KW-0812">Transmembrane</keyword>
<protein>
    <submittedName>
        <fullName evidence="2">Uncharacterized protein</fullName>
    </submittedName>
</protein>
<evidence type="ECO:0000313" key="3">
    <source>
        <dbReference type="Proteomes" id="UP001374535"/>
    </source>
</evidence>
<proteinExistence type="predicted"/>
<keyword evidence="1" id="KW-1133">Transmembrane helix</keyword>
<dbReference type="EMBL" id="CP144700">
    <property type="protein sequence ID" value="WVZ25296.1"/>
    <property type="molecule type" value="Genomic_DNA"/>
</dbReference>
<name>A0AAQ3PCG5_VIGMU</name>
<feature type="transmembrane region" description="Helical" evidence="1">
    <location>
        <begin position="89"/>
        <end position="113"/>
    </location>
</feature>
<accession>A0AAQ3PCG5</accession>
<gene>
    <name evidence="2" type="ORF">V8G54_003840</name>
</gene>
<dbReference type="AlphaFoldDB" id="A0AAQ3PCG5"/>
<evidence type="ECO:0000313" key="2">
    <source>
        <dbReference type="EMBL" id="WVZ25296.1"/>
    </source>
</evidence>
<keyword evidence="3" id="KW-1185">Reference proteome</keyword>